<sequence>MDVSPPCSAPVPPLLLLLALPALGSCCSFGFNPISSTFSAHLNNLTPWLLLDYPVAMPSNLEPDSACSDLWGLHFGALALQRMLGVAGKDLAPLLRTLLAQLHFVAECHIQDPQGCVRLERVNVSQLLETLAQHLGGLQGRPSHFPGCARLRCRPGPALSSPAERHERQKGTLGARQGPPSPAGHGLMLLGGLGVALGLVAAVWALWRRPCAQMGTLGGTGDTGEGGEGMEGAVCVGDTGDREGAGCPGDAGSTGGHWEVIPLSTPQPSQGPPRLEQDGT</sequence>
<evidence type="ECO:0000256" key="1">
    <source>
        <dbReference type="SAM" id="MobiDB-lite"/>
    </source>
</evidence>
<name>A0A8C3MI39_GEOPR</name>
<dbReference type="GO" id="GO:0008284">
    <property type="term" value="P:positive regulation of cell population proliferation"/>
    <property type="evidence" value="ECO:0007669"/>
    <property type="project" value="TreeGrafter"/>
</dbReference>
<protein>
    <submittedName>
        <fullName evidence="4">Fms related receptor tyrosine kinase 3 ligand</fullName>
    </submittedName>
</protein>
<dbReference type="GO" id="GO:0009986">
    <property type="term" value="C:cell surface"/>
    <property type="evidence" value="ECO:0007669"/>
    <property type="project" value="TreeGrafter"/>
</dbReference>
<dbReference type="Gene3D" id="1.20.1250.10">
    <property type="match status" value="1"/>
</dbReference>
<dbReference type="AlphaFoldDB" id="A0A8C3MI39"/>
<feature type="region of interest" description="Disordered" evidence="1">
    <location>
        <begin position="218"/>
        <end position="280"/>
    </location>
</feature>
<dbReference type="PANTHER" id="PTHR11032">
    <property type="entry name" value="SL CYTOKINE"/>
    <property type="match status" value="1"/>
</dbReference>
<dbReference type="GO" id="GO:0030971">
    <property type="term" value="F:receptor tyrosine kinase binding"/>
    <property type="evidence" value="ECO:0007669"/>
    <property type="project" value="TreeGrafter"/>
</dbReference>
<feature type="transmembrane region" description="Helical" evidence="2">
    <location>
        <begin position="186"/>
        <end position="207"/>
    </location>
</feature>
<keyword evidence="5" id="KW-1185">Reference proteome</keyword>
<feature type="signal peptide" evidence="3">
    <location>
        <begin position="1"/>
        <end position="26"/>
    </location>
</feature>
<feature type="region of interest" description="Disordered" evidence="1">
    <location>
        <begin position="156"/>
        <end position="180"/>
    </location>
</feature>
<organism evidence="4 5">
    <name type="scientific">Geospiza parvula</name>
    <name type="common">Small tree-finch</name>
    <name type="synonym">Camarhynchus parvulus</name>
    <dbReference type="NCBI Taxonomy" id="87175"/>
    <lineage>
        <taxon>Eukaryota</taxon>
        <taxon>Metazoa</taxon>
        <taxon>Chordata</taxon>
        <taxon>Craniata</taxon>
        <taxon>Vertebrata</taxon>
        <taxon>Euteleostomi</taxon>
        <taxon>Archelosauria</taxon>
        <taxon>Archosauria</taxon>
        <taxon>Dinosauria</taxon>
        <taxon>Saurischia</taxon>
        <taxon>Theropoda</taxon>
        <taxon>Coelurosauria</taxon>
        <taxon>Aves</taxon>
        <taxon>Neognathae</taxon>
        <taxon>Neoaves</taxon>
        <taxon>Telluraves</taxon>
        <taxon>Australaves</taxon>
        <taxon>Passeriformes</taxon>
        <taxon>Thraupidae</taxon>
        <taxon>Camarhynchus</taxon>
    </lineage>
</organism>
<dbReference type="InterPro" id="IPR004213">
    <property type="entry name" value="Flt3_lig"/>
</dbReference>
<keyword evidence="2" id="KW-0812">Transmembrane</keyword>
<dbReference type="SUPFAM" id="SSF47266">
    <property type="entry name" value="4-helical cytokines"/>
    <property type="match status" value="1"/>
</dbReference>
<feature type="compositionally biased region" description="Gly residues" evidence="1">
    <location>
        <begin position="218"/>
        <end position="230"/>
    </location>
</feature>
<dbReference type="CTD" id="2323"/>
<dbReference type="RefSeq" id="XP_030826718.1">
    <property type="nucleotide sequence ID" value="XM_030970858.1"/>
</dbReference>
<reference evidence="4" key="1">
    <citation type="submission" date="2025-08" db="UniProtKB">
        <authorList>
            <consortium name="Ensembl"/>
        </authorList>
    </citation>
    <scope>IDENTIFICATION</scope>
</reference>
<dbReference type="PANTHER" id="PTHR11032:SF1">
    <property type="entry name" value="FMS-RELATED TYROSINE KINASE 3 LIGAND"/>
    <property type="match status" value="1"/>
</dbReference>
<dbReference type="GO" id="GO:0005125">
    <property type="term" value="F:cytokine activity"/>
    <property type="evidence" value="ECO:0007669"/>
    <property type="project" value="InterPro"/>
</dbReference>
<proteinExistence type="predicted"/>
<evidence type="ECO:0000313" key="4">
    <source>
        <dbReference type="Ensembl" id="ENSCPVP00000006774.1"/>
    </source>
</evidence>
<feature type="chain" id="PRO_5044195771" evidence="3">
    <location>
        <begin position="27"/>
        <end position="280"/>
    </location>
</feature>
<gene>
    <name evidence="4" type="primary">FLT3LG</name>
</gene>
<dbReference type="Pfam" id="PF02947">
    <property type="entry name" value="Flt3_lig"/>
    <property type="match status" value="1"/>
</dbReference>
<keyword evidence="2" id="KW-1133">Transmembrane helix</keyword>
<evidence type="ECO:0000256" key="3">
    <source>
        <dbReference type="SAM" id="SignalP"/>
    </source>
</evidence>
<keyword evidence="2" id="KW-0472">Membrane</keyword>
<dbReference type="GO" id="GO:0016020">
    <property type="term" value="C:membrane"/>
    <property type="evidence" value="ECO:0007669"/>
    <property type="project" value="InterPro"/>
</dbReference>
<dbReference type="Ensembl" id="ENSCPVT00000007034.2">
    <property type="protein sequence ID" value="ENSCPVP00000006774.1"/>
    <property type="gene ID" value="ENSCPVG00000004980.2"/>
</dbReference>
<dbReference type="GO" id="GO:0005615">
    <property type="term" value="C:extracellular space"/>
    <property type="evidence" value="ECO:0007669"/>
    <property type="project" value="TreeGrafter"/>
</dbReference>
<feature type="compositionally biased region" description="Gly residues" evidence="1">
    <location>
        <begin position="246"/>
        <end position="255"/>
    </location>
</feature>
<keyword evidence="3" id="KW-0732">Signal</keyword>
<evidence type="ECO:0000313" key="5">
    <source>
        <dbReference type="Proteomes" id="UP000694382"/>
    </source>
</evidence>
<reference evidence="4" key="2">
    <citation type="submission" date="2025-09" db="UniProtKB">
        <authorList>
            <consortium name="Ensembl"/>
        </authorList>
    </citation>
    <scope>IDENTIFICATION</scope>
</reference>
<dbReference type="InterPro" id="IPR009079">
    <property type="entry name" value="4_helix_cytokine-like_core"/>
</dbReference>
<dbReference type="Proteomes" id="UP000694382">
    <property type="component" value="Unassembled WGS sequence"/>
</dbReference>
<accession>A0A8C3MI39</accession>
<evidence type="ECO:0000256" key="2">
    <source>
        <dbReference type="SAM" id="Phobius"/>
    </source>
</evidence>
<dbReference type="GeneID" id="115917124"/>